<feature type="compositionally biased region" description="Low complexity" evidence="1">
    <location>
        <begin position="107"/>
        <end position="119"/>
    </location>
</feature>
<evidence type="ECO:0000313" key="3">
    <source>
        <dbReference type="Proteomes" id="UP000663879"/>
    </source>
</evidence>
<proteinExistence type="predicted"/>
<dbReference type="Proteomes" id="UP000663879">
    <property type="component" value="Unassembled WGS sequence"/>
</dbReference>
<reference evidence="2" key="1">
    <citation type="submission" date="2021-02" db="EMBL/GenBank/DDBJ databases">
        <authorList>
            <person name="Nowell W R."/>
        </authorList>
    </citation>
    <scope>NUCLEOTIDE SEQUENCE</scope>
    <source>
        <strain evidence="2">Ploen Becks lab</strain>
    </source>
</reference>
<protein>
    <submittedName>
        <fullName evidence="2">Uncharacterized protein</fullName>
    </submittedName>
</protein>
<feature type="compositionally biased region" description="Basic and acidic residues" evidence="1">
    <location>
        <begin position="8"/>
        <end position="18"/>
    </location>
</feature>
<comment type="caution">
    <text evidence="2">The sequence shown here is derived from an EMBL/GenBank/DDBJ whole genome shotgun (WGS) entry which is preliminary data.</text>
</comment>
<dbReference type="EMBL" id="CAJNOC010001775">
    <property type="protein sequence ID" value="CAF0890253.1"/>
    <property type="molecule type" value="Genomic_DNA"/>
</dbReference>
<evidence type="ECO:0000256" key="1">
    <source>
        <dbReference type="SAM" id="MobiDB-lite"/>
    </source>
</evidence>
<feature type="compositionally biased region" description="Polar residues" evidence="1">
    <location>
        <begin position="25"/>
        <end position="36"/>
    </location>
</feature>
<feature type="compositionally biased region" description="Polar residues" evidence="1">
    <location>
        <begin position="64"/>
        <end position="99"/>
    </location>
</feature>
<keyword evidence="3" id="KW-1185">Reference proteome</keyword>
<accession>A0A813YX67</accession>
<name>A0A813YX67_9BILA</name>
<dbReference type="AlphaFoldDB" id="A0A813YX67"/>
<organism evidence="2 3">
    <name type="scientific">Brachionus calyciflorus</name>
    <dbReference type="NCBI Taxonomy" id="104777"/>
    <lineage>
        <taxon>Eukaryota</taxon>
        <taxon>Metazoa</taxon>
        <taxon>Spiralia</taxon>
        <taxon>Gnathifera</taxon>
        <taxon>Rotifera</taxon>
        <taxon>Eurotatoria</taxon>
        <taxon>Monogononta</taxon>
        <taxon>Pseudotrocha</taxon>
        <taxon>Ploima</taxon>
        <taxon>Brachionidae</taxon>
        <taxon>Brachionus</taxon>
    </lineage>
</organism>
<sequence>MLEVTKNSLEDQLSKESTPDGINQARETIGSQTTTPIELIVHPPETDKEINEGTFWIDTDHLALQTSPTPSPEVTTRPVQPSTASTPLVPTPLIQSSQASTPPIQPTPVVVQPTQSPSPANYQRLPSGIRQR</sequence>
<feature type="region of interest" description="Disordered" evidence="1">
    <location>
        <begin position="1"/>
        <end position="132"/>
    </location>
</feature>
<evidence type="ECO:0000313" key="2">
    <source>
        <dbReference type="EMBL" id="CAF0890253.1"/>
    </source>
</evidence>
<gene>
    <name evidence="2" type="ORF">OXX778_LOCUS10872</name>
</gene>